<reference evidence="11 12" key="2">
    <citation type="journal article" date="2012" name="Stand. Genomic Sci.">
        <title>Complete Genome Sequence of Clostridium clariflavum DSM 19732.</title>
        <authorList>
            <person name="Izquierdo J.A."/>
            <person name="Goodwin L."/>
            <person name="Davenport K.W."/>
            <person name="Teshima H."/>
            <person name="Bruce D."/>
            <person name="Detter C."/>
            <person name="Tapia R."/>
            <person name="Han S."/>
            <person name="Land M."/>
            <person name="Hauser L."/>
            <person name="Jeffries C.D."/>
            <person name="Han J."/>
            <person name="Pitluck S."/>
            <person name="Nolan M."/>
            <person name="Chen A."/>
            <person name="Huntemann M."/>
            <person name="Mavromatis K."/>
            <person name="Mikhailova N."/>
            <person name="Liolios K."/>
            <person name="Woyke T."/>
            <person name="Lynd L.R."/>
        </authorList>
    </citation>
    <scope>NUCLEOTIDE SEQUENCE [LARGE SCALE GENOMIC DNA]</scope>
    <source>
        <strain evidence="12">DSM 19732 / NBRC 101661 / EBR45</strain>
    </source>
</reference>
<dbReference type="GO" id="GO:0044780">
    <property type="term" value="P:bacterial-type flagellum assembly"/>
    <property type="evidence" value="ECO:0007669"/>
    <property type="project" value="UniProtKB-UniRule"/>
</dbReference>
<dbReference type="GO" id="GO:0009425">
    <property type="term" value="C:bacterial-type flagellum basal body"/>
    <property type="evidence" value="ECO:0007669"/>
    <property type="project" value="UniProtKB-SubCell"/>
</dbReference>
<organism evidence="11 12">
    <name type="scientific">Acetivibrio clariflavus (strain DSM 19732 / NBRC 101661 / EBR45)</name>
    <name type="common">Clostridium clariflavum</name>
    <dbReference type="NCBI Taxonomy" id="720554"/>
    <lineage>
        <taxon>Bacteria</taxon>
        <taxon>Bacillati</taxon>
        <taxon>Bacillota</taxon>
        <taxon>Clostridia</taxon>
        <taxon>Eubacteriales</taxon>
        <taxon>Oscillospiraceae</taxon>
        <taxon>Acetivibrio</taxon>
    </lineage>
</organism>
<comment type="subcellular location">
    <subcellularLocation>
        <location evidence="10">Cell membrane</location>
        <topology evidence="10">Multi-pass membrane protein</topology>
    </subcellularLocation>
    <subcellularLocation>
        <location evidence="10">Bacterial flagellum basal body</location>
    </subcellularLocation>
</comment>
<dbReference type="EMBL" id="CP003065">
    <property type="protein sequence ID" value="AEV68550.1"/>
    <property type="molecule type" value="Genomic_DNA"/>
</dbReference>
<dbReference type="Pfam" id="PF01311">
    <property type="entry name" value="Bac_export_1"/>
    <property type="match status" value="1"/>
</dbReference>
<reference evidence="12" key="1">
    <citation type="submission" date="2011-12" db="EMBL/GenBank/DDBJ databases">
        <title>Complete sequence of Clostridium clariflavum DSM 19732.</title>
        <authorList>
            <consortium name="US DOE Joint Genome Institute"/>
            <person name="Lucas S."/>
            <person name="Han J."/>
            <person name="Lapidus A."/>
            <person name="Cheng J.-F."/>
            <person name="Goodwin L."/>
            <person name="Pitluck S."/>
            <person name="Peters L."/>
            <person name="Teshima H."/>
            <person name="Detter J.C."/>
            <person name="Han C."/>
            <person name="Tapia R."/>
            <person name="Land M."/>
            <person name="Hauser L."/>
            <person name="Kyrpides N."/>
            <person name="Ivanova N."/>
            <person name="Pagani I."/>
            <person name="Kitzmiller T."/>
            <person name="Lynd L."/>
            <person name="Izquierdo J."/>
            <person name="Woyke T."/>
        </authorList>
    </citation>
    <scope>NUCLEOTIDE SEQUENCE [LARGE SCALE GENOMIC DNA]</scope>
    <source>
        <strain evidence="12">DSM 19732 / NBRC 101661 / EBR45</strain>
    </source>
</reference>
<dbReference type="eggNOG" id="COG1684">
    <property type="taxonomic scope" value="Bacteria"/>
</dbReference>
<dbReference type="GO" id="GO:0005886">
    <property type="term" value="C:plasma membrane"/>
    <property type="evidence" value="ECO:0007669"/>
    <property type="project" value="UniProtKB-SubCell"/>
</dbReference>
<evidence type="ECO:0000256" key="10">
    <source>
        <dbReference type="RuleBase" id="RU362071"/>
    </source>
</evidence>
<feature type="transmembrane region" description="Helical" evidence="10">
    <location>
        <begin position="12"/>
        <end position="32"/>
    </location>
</feature>
<evidence type="ECO:0000256" key="5">
    <source>
        <dbReference type="ARBA" id="ARBA00022692"/>
    </source>
</evidence>
<feature type="transmembrane region" description="Helical" evidence="10">
    <location>
        <begin position="224"/>
        <end position="247"/>
    </location>
</feature>
<dbReference type="InterPro" id="IPR006303">
    <property type="entry name" value="FliR"/>
</dbReference>
<evidence type="ECO:0000256" key="2">
    <source>
        <dbReference type="ARBA" id="ARBA00009772"/>
    </source>
</evidence>
<keyword evidence="6 10" id="KW-1133">Transmembrane helix</keyword>
<feature type="transmembrane region" description="Helical" evidence="10">
    <location>
        <begin position="78"/>
        <end position="99"/>
    </location>
</feature>
<dbReference type="Proteomes" id="UP000005435">
    <property type="component" value="Chromosome"/>
</dbReference>
<feature type="transmembrane region" description="Helical" evidence="10">
    <location>
        <begin position="44"/>
        <end position="66"/>
    </location>
</feature>
<dbReference type="NCBIfam" id="TIGR01400">
    <property type="entry name" value="fliR"/>
    <property type="match status" value="1"/>
</dbReference>
<dbReference type="InterPro" id="IPR002010">
    <property type="entry name" value="T3SS_IM_R"/>
</dbReference>
<evidence type="ECO:0000256" key="8">
    <source>
        <dbReference type="ARBA" id="ARBA00023143"/>
    </source>
</evidence>
<dbReference type="GO" id="GO:0006605">
    <property type="term" value="P:protein targeting"/>
    <property type="evidence" value="ECO:0007669"/>
    <property type="project" value="UniProtKB-UniRule"/>
</dbReference>
<dbReference type="KEGG" id="ccl:Clocl_1948"/>
<keyword evidence="11" id="KW-0282">Flagellum</keyword>
<evidence type="ECO:0000256" key="1">
    <source>
        <dbReference type="ARBA" id="ARBA00002578"/>
    </source>
</evidence>
<evidence type="ECO:0000256" key="9">
    <source>
        <dbReference type="NCBIfam" id="TIGR01400"/>
    </source>
</evidence>
<dbReference type="RefSeq" id="WP_014255131.1">
    <property type="nucleotide sequence ID" value="NC_016627.1"/>
</dbReference>
<dbReference type="HOGENOM" id="CLU_063626_2_1_9"/>
<feature type="transmembrane region" description="Helical" evidence="10">
    <location>
        <begin position="119"/>
        <end position="140"/>
    </location>
</feature>
<keyword evidence="4 10" id="KW-1003">Cell membrane</keyword>
<comment type="function">
    <text evidence="1 10">Role in flagellar biosynthesis.</text>
</comment>
<keyword evidence="5 10" id="KW-0812">Transmembrane</keyword>
<protein>
    <recommendedName>
        <fullName evidence="3 9">Flagellar biosynthetic protein FliR</fullName>
    </recommendedName>
</protein>
<evidence type="ECO:0000256" key="6">
    <source>
        <dbReference type="ARBA" id="ARBA00022989"/>
    </source>
</evidence>
<dbReference type="PANTHER" id="PTHR30065:SF1">
    <property type="entry name" value="SURFACE PRESENTATION OF ANTIGENS PROTEIN SPAR"/>
    <property type="match status" value="1"/>
</dbReference>
<keyword evidence="11" id="KW-0969">Cilium</keyword>
<dbReference type="PRINTS" id="PR00953">
    <property type="entry name" value="TYPE3IMRPROT"/>
</dbReference>
<keyword evidence="12" id="KW-1185">Reference proteome</keyword>
<feature type="transmembrane region" description="Helical" evidence="10">
    <location>
        <begin position="179"/>
        <end position="204"/>
    </location>
</feature>
<evidence type="ECO:0000256" key="7">
    <source>
        <dbReference type="ARBA" id="ARBA00023136"/>
    </source>
</evidence>
<dbReference type="PANTHER" id="PTHR30065">
    <property type="entry name" value="FLAGELLAR BIOSYNTHETIC PROTEIN FLIR"/>
    <property type="match status" value="1"/>
</dbReference>
<evidence type="ECO:0000256" key="4">
    <source>
        <dbReference type="ARBA" id="ARBA00022475"/>
    </source>
</evidence>
<accession>G8LVG1</accession>
<keyword evidence="7 10" id="KW-0472">Membrane</keyword>
<keyword evidence="11" id="KW-0966">Cell projection</keyword>
<dbReference type="STRING" id="720554.Clocl_1948"/>
<evidence type="ECO:0000313" key="11">
    <source>
        <dbReference type="EMBL" id="AEV68550.1"/>
    </source>
</evidence>
<name>G8LVG1_ACECE</name>
<dbReference type="AlphaFoldDB" id="G8LVG1"/>
<evidence type="ECO:0000256" key="3">
    <source>
        <dbReference type="ARBA" id="ARBA00021717"/>
    </source>
</evidence>
<sequence>MNLMEGILANGIEIFLLIFVRMTGLFVIAPIFSRTNIPRNLKIGFSFMLALILVNTISSQNIVISNIYEFAVLVLREFVVGITLGYVSYTIFTAIYVAGELIDMQIGFGVVNVIDPLSNIQVSITSNFYFILCMLIFLLCKGHHILIRALFSSYEYIPLGQAVFGTDLQSRVIEVFGGVFLVAFKITAPILAAIIITDVAMGIISKTIPQINVFVVGMPLKILMGLTVLVLTMPMFIYIVESLIRLIDSEMLNFLKSMGTK</sequence>
<gene>
    <name evidence="11" type="ordered locus">Clocl_1948</name>
</gene>
<evidence type="ECO:0000313" key="12">
    <source>
        <dbReference type="Proteomes" id="UP000005435"/>
    </source>
</evidence>
<keyword evidence="8 10" id="KW-0975">Bacterial flagellum</keyword>
<dbReference type="OrthoDB" id="9807748at2"/>
<comment type="similarity">
    <text evidence="2 10">Belongs to the FliR/MopE/SpaR family.</text>
</comment>
<proteinExistence type="inferred from homology"/>